<dbReference type="AlphaFoldDB" id="A0A7J7HWE8"/>
<dbReference type="Pfam" id="PF12481">
    <property type="entry name" value="DUF3700"/>
    <property type="match status" value="1"/>
</dbReference>
<dbReference type="InterPro" id="IPR044828">
    <property type="entry name" value="TSJT1-like"/>
</dbReference>
<comment type="caution">
    <text evidence="2">The sequence shown here is derived from an EMBL/GenBank/DDBJ whole genome shotgun (WGS) entry which is preliminary data.</text>
</comment>
<proteinExistence type="predicted"/>
<keyword evidence="3" id="KW-1185">Reference proteome</keyword>
<feature type="domain" description="DUF3700" evidence="1">
    <location>
        <begin position="7"/>
        <end position="159"/>
    </location>
</feature>
<dbReference type="PANTHER" id="PTHR45952:SF4">
    <property type="entry name" value="ALUMINUM INDUCED PROTEIN WITH YGL AND LRDR MOTIFS"/>
    <property type="match status" value="1"/>
</dbReference>
<dbReference type="EMBL" id="JACBKZ010000002">
    <property type="protein sequence ID" value="KAF5956571.1"/>
    <property type="molecule type" value="Genomic_DNA"/>
</dbReference>
<sequence>MQNAFEVACPLEWESKLHMWISGESTPLTLSISSARLFFVMDGIFCLFQGHIENVPHLKQRHRLNKTAHKVIIVIEAYRTLRDRGPYPANQVVRNLHGQFIYSLRRLFKNHFYSRCKTQDADESVPFFWGNDSEGHLVLVDDAETVKKDLPHTFFTSSVTT</sequence>
<reference evidence="2 3" key="2">
    <citation type="submission" date="2020-07" db="EMBL/GenBank/DDBJ databases">
        <title>Genome assembly of wild tea tree DASZ reveals pedigree and selection history of tea varieties.</title>
        <authorList>
            <person name="Zhang W."/>
        </authorList>
    </citation>
    <scope>NUCLEOTIDE SEQUENCE [LARGE SCALE GENOMIC DNA]</scope>
    <source>
        <strain evidence="3">cv. G240</strain>
        <tissue evidence="2">Leaf</tissue>
    </source>
</reference>
<protein>
    <recommendedName>
        <fullName evidence="1">DUF3700 domain-containing protein</fullName>
    </recommendedName>
</protein>
<evidence type="ECO:0000259" key="1">
    <source>
        <dbReference type="SMART" id="SM01172"/>
    </source>
</evidence>
<reference evidence="3" key="1">
    <citation type="journal article" date="2020" name="Nat. Commun.">
        <title>Genome assembly of wild tea tree DASZ reveals pedigree and selection history of tea varieties.</title>
        <authorList>
            <person name="Zhang W."/>
            <person name="Zhang Y."/>
            <person name="Qiu H."/>
            <person name="Guo Y."/>
            <person name="Wan H."/>
            <person name="Zhang X."/>
            <person name="Scossa F."/>
            <person name="Alseekh S."/>
            <person name="Zhang Q."/>
            <person name="Wang P."/>
            <person name="Xu L."/>
            <person name="Schmidt M.H."/>
            <person name="Jia X."/>
            <person name="Li D."/>
            <person name="Zhu A."/>
            <person name="Guo F."/>
            <person name="Chen W."/>
            <person name="Ni D."/>
            <person name="Usadel B."/>
            <person name="Fernie A.R."/>
            <person name="Wen W."/>
        </authorList>
    </citation>
    <scope>NUCLEOTIDE SEQUENCE [LARGE SCALE GENOMIC DNA]</scope>
    <source>
        <strain evidence="3">cv. G240</strain>
    </source>
</reference>
<organism evidence="2 3">
    <name type="scientific">Camellia sinensis</name>
    <name type="common">Tea plant</name>
    <name type="synonym">Thea sinensis</name>
    <dbReference type="NCBI Taxonomy" id="4442"/>
    <lineage>
        <taxon>Eukaryota</taxon>
        <taxon>Viridiplantae</taxon>
        <taxon>Streptophyta</taxon>
        <taxon>Embryophyta</taxon>
        <taxon>Tracheophyta</taxon>
        <taxon>Spermatophyta</taxon>
        <taxon>Magnoliopsida</taxon>
        <taxon>eudicotyledons</taxon>
        <taxon>Gunneridae</taxon>
        <taxon>Pentapetalae</taxon>
        <taxon>asterids</taxon>
        <taxon>Ericales</taxon>
        <taxon>Theaceae</taxon>
        <taxon>Camellia</taxon>
    </lineage>
</organism>
<evidence type="ECO:0000313" key="3">
    <source>
        <dbReference type="Proteomes" id="UP000593564"/>
    </source>
</evidence>
<dbReference type="SMART" id="SM01172">
    <property type="entry name" value="DUF3700"/>
    <property type="match status" value="1"/>
</dbReference>
<dbReference type="InterPro" id="IPR024286">
    <property type="entry name" value="DUF3700"/>
</dbReference>
<dbReference type="Proteomes" id="UP000593564">
    <property type="component" value="Unassembled WGS sequence"/>
</dbReference>
<name>A0A7J7HWE8_CAMSI</name>
<gene>
    <name evidence="2" type="ORF">HYC85_003796</name>
</gene>
<evidence type="ECO:0000313" key="2">
    <source>
        <dbReference type="EMBL" id="KAF5956571.1"/>
    </source>
</evidence>
<dbReference type="PANTHER" id="PTHR45952">
    <property type="entry name" value="ALUMINUM INDUCED PROTEIN WITH YGL AND LRDR MOTIFS"/>
    <property type="match status" value="1"/>
</dbReference>
<accession>A0A7J7HWE8</accession>